<proteinExistence type="inferred from homology"/>
<evidence type="ECO:0000256" key="2">
    <source>
        <dbReference type="ARBA" id="ARBA00022786"/>
    </source>
</evidence>
<dbReference type="InParanoid" id="A2F2A5"/>
<feature type="active site" description="Glycyl thioester intermediate" evidence="3">
    <location>
        <position position="91"/>
    </location>
</feature>
<feature type="domain" description="UBC core" evidence="5">
    <location>
        <begin position="3"/>
        <end position="153"/>
    </location>
</feature>
<sequence>MSEAVRKLIKYYKQLKKDIDNGSIDGLIAQPMKDNVLHWTAVIFGPQGTDWADGIFELEMVFKDDFPRSAPEVKFITPVYHPNVYRDGKICLDMLQNKWTPAYDISAILNSIRSLFDDPNPASPANGEAAEAFQNNRPKYNEKVQQCVRESIRLWKEKHPNN</sequence>
<dbReference type="InterPro" id="IPR050113">
    <property type="entry name" value="Ub_conjugating_enzyme"/>
</dbReference>
<evidence type="ECO:0000256" key="3">
    <source>
        <dbReference type="PROSITE-ProRule" id="PRU10133"/>
    </source>
</evidence>
<dbReference type="AlphaFoldDB" id="A2F2A5"/>
<comment type="similarity">
    <text evidence="4">Belongs to the ubiquitin-conjugating enzyme family.</text>
</comment>
<accession>A2F2A5</accession>
<dbReference type="CDD" id="cd23790">
    <property type="entry name" value="UBCc_UBE2A_2B"/>
    <property type="match status" value="1"/>
</dbReference>
<dbReference type="VEuPathDB" id="TrichDB:TVAGG3_0496820"/>
<dbReference type="OMA" id="RMSEYNG"/>
<dbReference type="FunFam" id="3.10.110.10:FF:000090">
    <property type="entry name" value="Ubiquitin-conjugating enzyme E2-17 kDa"/>
    <property type="match status" value="1"/>
</dbReference>
<evidence type="ECO:0000256" key="1">
    <source>
        <dbReference type="ARBA" id="ARBA00022679"/>
    </source>
</evidence>
<gene>
    <name evidence="6" type="ORF">TVAG_382020</name>
</gene>
<dbReference type="SMART" id="SM00212">
    <property type="entry name" value="UBCc"/>
    <property type="match status" value="1"/>
</dbReference>
<dbReference type="RefSeq" id="XP_001330055.1">
    <property type="nucleotide sequence ID" value="XM_001330020.1"/>
</dbReference>
<keyword evidence="4" id="KW-0067">ATP-binding</keyword>
<dbReference type="InterPro" id="IPR000608">
    <property type="entry name" value="UBC"/>
</dbReference>
<dbReference type="STRING" id="5722.A2F2A5"/>
<dbReference type="Pfam" id="PF00179">
    <property type="entry name" value="UQ_con"/>
    <property type="match status" value="1"/>
</dbReference>
<dbReference type="EMBL" id="DS113583">
    <property type="protein sequence ID" value="EAY00984.1"/>
    <property type="molecule type" value="Genomic_DNA"/>
</dbReference>
<dbReference type="GO" id="GO:0006281">
    <property type="term" value="P:DNA repair"/>
    <property type="evidence" value="ECO:0000318"/>
    <property type="project" value="GO_Central"/>
</dbReference>
<evidence type="ECO:0000313" key="6">
    <source>
        <dbReference type="EMBL" id="EAY00984.1"/>
    </source>
</evidence>
<organism evidence="6 7">
    <name type="scientific">Trichomonas vaginalis (strain ATCC PRA-98 / G3)</name>
    <dbReference type="NCBI Taxonomy" id="412133"/>
    <lineage>
        <taxon>Eukaryota</taxon>
        <taxon>Metamonada</taxon>
        <taxon>Parabasalia</taxon>
        <taxon>Trichomonadida</taxon>
        <taxon>Trichomonadidae</taxon>
        <taxon>Trichomonas</taxon>
    </lineage>
</organism>
<keyword evidence="7" id="KW-1185">Reference proteome</keyword>
<dbReference type="PANTHER" id="PTHR24067">
    <property type="entry name" value="UBIQUITIN-CONJUGATING ENZYME E2"/>
    <property type="match status" value="1"/>
</dbReference>
<name>A2F2A5_TRIV3</name>
<dbReference type="Proteomes" id="UP000001542">
    <property type="component" value="Unassembled WGS sequence"/>
</dbReference>
<protein>
    <submittedName>
        <fullName evidence="6">Ubiquitin conjugating protein, putative</fullName>
    </submittedName>
</protein>
<keyword evidence="2 4" id="KW-0833">Ubl conjugation pathway</keyword>
<dbReference type="SMR" id="A2F2A5"/>
<evidence type="ECO:0000259" key="5">
    <source>
        <dbReference type="PROSITE" id="PS50127"/>
    </source>
</evidence>
<keyword evidence="4" id="KW-0547">Nucleotide-binding</keyword>
<dbReference type="GO" id="GO:0061631">
    <property type="term" value="F:ubiquitin conjugating enzyme activity"/>
    <property type="evidence" value="ECO:0000318"/>
    <property type="project" value="GO_Central"/>
</dbReference>
<evidence type="ECO:0000256" key="4">
    <source>
        <dbReference type="RuleBase" id="RU362109"/>
    </source>
</evidence>
<dbReference type="InterPro" id="IPR023313">
    <property type="entry name" value="UBQ-conjugating_AS"/>
</dbReference>
<evidence type="ECO:0000313" key="7">
    <source>
        <dbReference type="Proteomes" id="UP000001542"/>
    </source>
</evidence>
<dbReference type="GO" id="GO:0000209">
    <property type="term" value="P:protein polyubiquitination"/>
    <property type="evidence" value="ECO:0000318"/>
    <property type="project" value="GO_Central"/>
</dbReference>
<dbReference type="VEuPathDB" id="TrichDB:TVAG_382020"/>
<dbReference type="PROSITE" id="PS50127">
    <property type="entry name" value="UBC_2"/>
    <property type="match status" value="1"/>
</dbReference>
<dbReference type="OrthoDB" id="9984419at2759"/>
<dbReference type="KEGG" id="tva:4758807"/>
<dbReference type="GO" id="GO:0043161">
    <property type="term" value="P:proteasome-mediated ubiquitin-dependent protein catabolic process"/>
    <property type="evidence" value="ECO:0000318"/>
    <property type="project" value="GO_Central"/>
</dbReference>
<dbReference type="PROSITE" id="PS00183">
    <property type="entry name" value="UBC_1"/>
    <property type="match status" value="1"/>
</dbReference>
<dbReference type="Gene3D" id="3.10.110.10">
    <property type="entry name" value="Ubiquitin Conjugating Enzyme"/>
    <property type="match status" value="1"/>
</dbReference>
<dbReference type="eggNOG" id="KOG0419">
    <property type="taxonomic scope" value="Eukaryota"/>
</dbReference>
<keyword evidence="1" id="KW-0808">Transferase</keyword>
<dbReference type="SUPFAM" id="SSF54495">
    <property type="entry name" value="UBC-like"/>
    <property type="match status" value="1"/>
</dbReference>
<dbReference type="GO" id="GO:0005524">
    <property type="term" value="F:ATP binding"/>
    <property type="evidence" value="ECO:0007669"/>
    <property type="project" value="UniProtKB-UniRule"/>
</dbReference>
<reference evidence="6" key="1">
    <citation type="submission" date="2006-10" db="EMBL/GenBank/DDBJ databases">
        <authorList>
            <person name="Amadeo P."/>
            <person name="Zhao Q."/>
            <person name="Wortman J."/>
            <person name="Fraser-Liggett C."/>
            <person name="Carlton J."/>
        </authorList>
    </citation>
    <scope>NUCLEOTIDE SEQUENCE</scope>
    <source>
        <strain evidence="6">G3</strain>
    </source>
</reference>
<dbReference type="InterPro" id="IPR016135">
    <property type="entry name" value="UBQ-conjugating_enzyme/RWD"/>
</dbReference>
<reference evidence="6" key="2">
    <citation type="journal article" date="2007" name="Science">
        <title>Draft genome sequence of the sexually transmitted pathogen Trichomonas vaginalis.</title>
        <authorList>
            <person name="Carlton J.M."/>
            <person name="Hirt R.P."/>
            <person name="Silva J.C."/>
            <person name="Delcher A.L."/>
            <person name="Schatz M."/>
            <person name="Zhao Q."/>
            <person name="Wortman J.R."/>
            <person name="Bidwell S.L."/>
            <person name="Alsmark U.C.M."/>
            <person name="Besteiro S."/>
            <person name="Sicheritz-Ponten T."/>
            <person name="Noel C.J."/>
            <person name="Dacks J.B."/>
            <person name="Foster P.G."/>
            <person name="Simillion C."/>
            <person name="Van de Peer Y."/>
            <person name="Miranda-Saavedra D."/>
            <person name="Barton G.J."/>
            <person name="Westrop G.D."/>
            <person name="Mueller S."/>
            <person name="Dessi D."/>
            <person name="Fiori P.L."/>
            <person name="Ren Q."/>
            <person name="Paulsen I."/>
            <person name="Zhang H."/>
            <person name="Bastida-Corcuera F.D."/>
            <person name="Simoes-Barbosa A."/>
            <person name="Brown M.T."/>
            <person name="Hayes R.D."/>
            <person name="Mukherjee M."/>
            <person name="Okumura C.Y."/>
            <person name="Schneider R."/>
            <person name="Smith A.J."/>
            <person name="Vanacova S."/>
            <person name="Villalvazo M."/>
            <person name="Haas B.J."/>
            <person name="Pertea M."/>
            <person name="Feldblyum T.V."/>
            <person name="Utterback T.R."/>
            <person name="Shu C.L."/>
            <person name="Osoegawa K."/>
            <person name="de Jong P.J."/>
            <person name="Hrdy I."/>
            <person name="Horvathova L."/>
            <person name="Zubacova Z."/>
            <person name="Dolezal P."/>
            <person name="Malik S.B."/>
            <person name="Logsdon J.M. Jr."/>
            <person name="Henze K."/>
            <person name="Gupta A."/>
            <person name="Wang C.C."/>
            <person name="Dunne R.L."/>
            <person name="Upcroft J.A."/>
            <person name="Upcroft P."/>
            <person name="White O."/>
            <person name="Salzberg S.L."/>
            <person name="Tang P."/>
            <person name="Chiu C.-H."/>
            <person name="Lee Y.-S."/>
            <person name="Embley T.M."/>
            <person name="Coombs G.H."/>
            <person name="Mottram J.C."/>
            <person name="Tachezy J."/>
            <person name="Fraser-Liggett C.M."/>
            <person name="Johnson P.J."/>
        </authorList>
    </citation>
    <scope>NUCLEOTIDE SEQUENCE [LARGE SCALE GENOMIC DNA]</scope>
    <source>
        <strain evidence="6">G3</strain>
    </source>
</reference>